<evidence type="ECO:0000313" key="2">
    <source>
        <dbReference type="EMBL" id="MDR6509323.1"/>
    </source>
</evidence>
<keyword evidence="2" id="KW-0808">Transferase</keyword>
<reference evidence="2 3" key="1">
    <citation type="submission" date="2023-07" db="EMBL/GenBank/DDBJ databases">
        <title>Sorghum-associated microbial communities from plants grown in Nebraska, USA.</title>
        <authorList>
            <person name="Schachtman D."/>
        </authorList>
    </citation>
    <scope>NUCLEOTIDE SEQUENCE [LARGE SCALE GENOMIC DNA]</scope>
    <source>
        <strain evidence="2 3">DS1027</strain>
    </source>
</reference>
<name>A0ABU1MGN5_9SPHN</name>
<evidence type="ECO:0000259" key="1">
    <source>
        <dbReference type="Pfam" id="PF01717"/>
    </source>
</evidence>
<organism evidence="2 3">
    <name type="scientific">Novosphingobium capsulatum</name>
    <dbReference type="NCBI Taxonomy" id="13688"/>
    <lineage>
        <taxon>Bacteria</taxon>
        <taxon>Pseudomonadati</taxon>
        <taxon>Pseudomonadota</taxon>
        <taxon>Alphaproteobacteria</taxon>
        <taxon>Sphingomonadales</taxon>
        <taxon>Sphingomonadaceae</taxon>
        <taxon>Novosphingobium</taxon>
    </lineage>
</organism>
<accession>A0ABU1MGN5</accession>
<dbReference type="Gene3D" id="3.20.20.210">
    <property type="match status" value="1"/>
</dbReference>
<dbReference type="EC" id="2.1.1.14" evidence="2"/>
<gene>
    <name evidence="2" type="ORF">J2792_000163</name>
</gene>
<dbReference type="Proteomes" id="UP001184150">
    <property type="component" value="Unassembled WGS sequence"/>
</dbReference>
<keyword evidence="2" id="KW-0489">Methyltransferase</keyword>
<dbReference type="GO" id="GO:0032259">
    <property type="term" value="P:methylation"/>
    <property type="evidence" value="ECO:0007669"/>
    <property type="project" value="UniProtKB-KW"/>
</dbReference>
<comment type="caution">
    <text evidence="2">The sequence shown here is derived from an EMBL/GenBank/DDBJ whole genome shotgun (WGS) entry which is preliminary data.</text>
</comment>
<dbReference type="InterPro" id="IPR002629">
    <property type="entry name" value="Met_Synth_C/arc"/>
</dbReference>
<dbReference type="Pfam" id="PF01717">
    <property type="entry name" value="Meth_synt_2"/>
    <property type="match status" value="1"/>
</dbReference>
<dbReference type="GO" id="GO:0003871">
    <property type="term" value="F:5-methyltetrahydropteroyltriglutamate-homocysteine S-methyltransferase activity"/>
    <property type="evidence" value="ECO:0007669"/>
    <property type="project" value="UniProtKB-EC"/>
</dbReference>
<dbReference type="PANTHER" id="PTHR43844:SF2">
    <property type="entry name" value="SYNTHASE, VITAMIN-B12 INDEPENDENT, PUTATIVE (AFU_ORTHOLOGUE AFUA_3G12060)-RELATED"/>
    <property type="match status" value="1"/>
</dbReference>
<evidence type="ECO:0000313" key="3">
    <source>
        <dbReference type="Proteomes" id="UP001184150"/>
    </source>
</evidence>
<proteinExistence type="predicted"/>
<dbReference type="RefSeq" id="WP_022674688.1">
    <property type="nucleotide sequence ID" value="NZ_JAVDRD010000001.1"/>
</dbReference>
<dbReference type="CDD" id="cd03311">
    <property type="entry name" value="CIMS_C_terminal_like"/>
    <property type="match status" value="1"/>
</dbReference>
<dbReference type="PANTHER" id="PTHR43844">
    <property type="entry name" value="METHIONINE SYNTHASE"/>
    <property type="match status" value="1"/>
</dbReference>
<dbReference type="SUPFAM" id="SSF51726">
    <property type="entry name" value="UROD/MetE-like"/>
    <property type="match status" value="1"/>
</dbReference>
<feature type="domain" description="Cobalamin-independent methionine synthase MetE C-terminal/archaeal" evidence="1">
    <location>
        <begin position="165"/>
        <end position="347"/>
    </location>
</feature>
<dbReference type="EMBL" id="JAVDRD010000001">
    <property type="protein sequence ID" value="MDR6509323.1"/>
    <property type="molecule type" value="Genomic_DNA"/>
</dbReference>
<keyword evidence="3" id="KW-1185">Reference proteome</keyword>
<sequence>MAHIKTTHVGSLPRGEELTPLLLARDAGKPYDAADFDAKVGAAVKDAVRHQVDAGVSIVSDGELGKVGYSTYMIERLSGFGGHIDRKPAADLAEVPGLAKKLSAIMGSQEFVRASCIGPVKLVTLEPLHDDIRRFRAALDAHGGPDTQGFMNAASPGLITAFQVNRHYPSHEAYLADLADAMREEYETIVNAGFFLQLDCPDLAMSRHTGYQDMSEADFLKVAAANVEALNAATANIPPEKMRMHVCWGNYEGPHDHDIPLERVIDIVLKARPSTVLFEAANPRHEHEWKVWADAKVPDTKVLAPGLIDTCSNYIEHPELVAQRIERFAAIVGPDRVVASTDCGFGTFAGYGKIDPIVTWRKLKSLREGADIAGARL</sequence>
<protein>
    <submittedName>
        <fullName evidence="2">5-methyltetrahydropteroyltriglutamate--homocysteine methyltransferase</fullName>
        <ecNumber evidence="2">2.1.1.14</ecNumber>
    </submittedName>
</protein>
<dbReference type="InterPro" id="IPR038071">
    <property type="entry name" value="UROD/MetE-like_sf"/>
</dbReference>